<dbReference type="PROSITE" id="PS50090">
    <property type="entry name" value="MYB_LIKE"/>
    <property type="match status" value="1"/>
</dbReference>
<feature type="region of interest" description="Disordered" evidence="1">
    <location>
        <begin position="87"/>
        <end position="108"/>
    </location>
</feature>
<dbReference type="GO" id="GO:0000775">
    <property type="term" value="C:chromosome, centromeric region"/>
    <property type="evidence" value="ECO:0007669"/>
    <property type="project" value="TreeGrafter"/>
</dbReference>
<feature type="compositionally biased region" description="Acidic residues" evidence="1">
    <location>
        <begin position="636"/>
        <end position="645"/>
    </location>
</feature>
<dbReference type="PANTHER" id="PTHR16124:SF3">
    <property type="entry name" value="MIS18-BINDING PROTEIN 1"/>
    <property type="match status" value="1"/>
</dbReference>
<dbReference type="InterPro" id="IPR015216">
    <property type="entry name" value="SANTA"/>
</dbReference>
<evidence type="ECO:0000313" key="4">
    <source>
        <dbReference type="Proteomes" id="UP000054928"/>
    </source>
</evidence>
<feature type="compositionally biased region" description="Polar residues" evidence="1">
    <location>
        <begin position="98"/>
        <end position="108"/>
    </location>
</feature>
<protein>
    <submittedName>
        <fullName evidence="3">Myb-like domain</fullName>
    </submittedName>
</protein>
<dbReference type="PANTHER" id="PTHR16124">
    <property type="entry name" value="MIS18-BINDING PROTEIN 1"/>
    <property type="match status" value="1"/>
</dbReference>
<dbReference type="InterPro" id="IPR009057">
    <property type="entry name" value="Homeodomain-like_sf"/>
</dbReference>
<feature type="compositionally biased region" description="Low complexity" evidence="1">
    <location>
        <begin position="625"/>
        <end position="635"/>
    </location>
</feature>
<dbReference type="EMBL" id="CCYD01002371">
    <property type="protein sequence ID" value="CEG47267.1"/>
    <property type="molecule type" value="Genomic_DNA"/>
</dbReference>
<dbReference type="GeneID" id="36398969"/>
<dbReference type="InterPro" id="IPR039110">
    <property type="entry name" value="KNL2-like"/>
</dbReference>
<evidence type="ECO:0000313" key="3">
    <source>
        <dbReference type="EMBL" id="CEG47267.1"/>
    </source>
</evidence>
<feature type="region of interest" description="Disordered" evidence="1">
    <location>
        <begin position="623"/>
        <end position="645"/>
    </location>
</feature>
<proteinExistence type="predicted"/>
<evidence type="ECO:0000256" key="1">
    <source>
        <dbReference type="SAM" id="MobiDB-lite"/>
    </source>
</evidence>
<dbReference type="CDD" id="cd00167">
    <property type="entry name" value="SANT"/>
    <property type="match status" value="1"/>
</dbReference>
<organism evidence="3 4">
    <name type="scientific">Plasmopara halstedii</name>
    <name type="common">Downy mildew of sunflower</name>
    <dbReference type="NCBI Taxonomy" id="4781"/>
    <lineage>
        <taxon>Eukaryota</taxon>
        <taxon>Sar</taxon>
        <taxon>Stramenopiles</taxon>
        <taxon>Oomycota</taxon>
        <taxon>Peronosporomycetes</taxon>
        <taxon>Peronosporales</taxon>
        <taxon>Peronosporaceae</taxon>
        <taxon>Plasmopara</taxon>
    </lineage>
</organism>
<keyword evidence="4" id="KW-1185">Reference proteome</keyword>
<dbReference type="Pfam" id="PF09133">
    <property type="entry name" value="SANTA"/>
    <property type="match status" value="1"/>
</dbReference>
<feature type="domain" description="Myb-like" evidence="2">
    <location>
        <begin position="382"/>
        <end position="436"/>
    </location>
</feature>
<dbReference type="Proteomes" id="UP000054928">
    <property type="component" value="Unassembled WGS sequence"/>
</dbReference>
<dbReference type="AlphaFoldDB" id="A0A0N7L7J7"/>
<dbReference type="RefSeq" id="XP_024583636.1">
    <property type="nucleotide sequence ID" value="XM_024718215.1"/>
</dbReference>
<evidence type="ECO:0000259" key="2">
    <source>
        <dbReference type="PROSITE" id="PS50090"/>
    </source>
</evidence>
<name>A0A0N7L7J7_PLAHL</name>
<dbReference type="OrthoDB" id="118550at2759"/>
<dbReference type="Gene3D" id="1.10.10.60">
    <property type="entry name" value="Homeodomain-like"/>
    <property type="match status" value="1"/>
</dbReference>
<dbReference type="InterPro" id="IPR001005">
    <property type="entry name" value="SANT/Myb"/>
</dbReference>
<accession>A0A0N7L7J7</accession>
<reference evidence="4" key="1">
    <citation type="submission" date="2014-09" db="EMBL/GenBank/DDBJ databases">
        <authorList>
            <person name="Sharma Rahul"/>
            <person name="Thines Marco"/>
        </authorList>
    </citation>
    <scope>NUCLEOTIDE SEQUENCE [LARGE SCALE GENOMIC DNA]</scope>
</reference>
<dbReference type="STRING" id="4781.A0A0N7L7J7"/>
<dbReference type="OMA" id="NFWAQVA"/>
<dbReference type="SUPFAM" id="SSF46689">
    <property type="entry name" value="Homeodomain-like"/>
    <property type="match status" value="1"/>
</dbReference>
<sequence length="645" mass="72425">MTSLSRSTSAPLRLCSRYNSVLESALVGLGREDAVVFSARKKKRYHTSHAVRGMAKVFSAPERRSQTIADDDEDPFASLQIIKAIKKKKKRREREKQNVSSPALTRSATKLKRLQSQRFVGVLEMAGCTPVTRSMARKNSKRSSLEMIEDVELEPEPKEDVNFNIRKKLVFPSPNLGRKRKKRKLDQEHCLRSVKINEKKKERVNRKAIVLKHWWIGWPIKFEAGSENIEMEILGSVGGKVLRFIVGKREGATKFTSKDGEYVALSGKLDRDTAKSTGIPRAVMKIMEDGIPPRFCKRLLPLVHKSQKVEEQKSVGTHKLANKRGRKSVNKRLIMPAVKEGKDTAITSPSSSGKNLDRIPKTRRIYTPKQKRKRSVCTDKCNEMPDADAWTDEQLQALSKAKQQIPTTVSNFWAQVAQYVTGKSAQECQSKTFEHFRSPPTNRKAANKQLKRADINKKLDGTSKLSRAGSNKFKKQVREFVEEYEKMHVDDVFDSTPSKEGLPELPDFGAIKSPELATPSYSVEDEDSDKDNETPFLKKLSSRRRDDIDSYVLGINRQHVAGGGKMVCGKVKRVTAISTPSNAKATKATSSKRKAMSLVEDLGSHSMKAAVSPGGTARVRIEMDSSLSENENLGSSEEEEDFDIF</sequence>